<dbReference type="InterPro" id="IPR017972">
    <property type="entry name" value="Cyt_P450_CS"/>
</dbReference>
<dbReference type="EMBL" id="KB456267">
    <property type="protein sequence ID" value="EMF10371.1"/>
    <property type="molecule type" value="Genomic_DNA"/>
</dbReference>
<dbReference type="GO" id="GO:0016705">
    <property type="term" value="F:oxidoreductase activity, acting on paired donors, with incorporation or reduction of molecular oxygen"/>
    <property type="evidence" value="ECO:0007669"/>
    <property type="project" value="InterPro"/>
</dbReference>
<dbReference type="PROSITE" id="PS00086">
    <property type="entry name" value="CYTOCHROME_P450"/>
    <property type="match status" value="1"/>
</dbReference>
<dbReference type="GO" id="GO:0005506">
    <property type="term" value="F:iron ion binding"/>
    <property type="evidence" value="ECO:0007669"/>
    <property type="project" value="InterPro"/>
</dbReference>
<dbReference type="InterPro" id="IPR002401">
    <property type="entry name" value="Cyt_P450_E_grp-I"/>
</dbReference>
<dbReference type="InterPro" id="IPR001128">
    <property type="entry name" value="Cyt_P450"/>
</dbReference>
<dbReference type="SUPFAM" id="SSF48264">
    <property type="entry name" value="Cytochrome P450"/>
    <property type="match status" value="1"/>
</dbReference>
<evidence type="ECO:0000256" key="4">
    <source>
        <dbReference type="ARBA" id="ARBA00023004"/>
    </source>
</evidence>
<dbReference type="AlphaFoldDB" id="N1QDV6"/>
<keyword evidence="7" id="KW-1133">Transmembrane helix</keyword>
<evidence type="ECO:0000256" key="5">
    <source>
        <dbReference type="PIRSR" id="PIRSR602401-1"/>
    </source>
</evidence>
<sequence length="521" mass="59620">MATVQQQLLRVPNLLYLGVLVGVLIYWLYGRRSQLLKWTEQYGEIMQVQIGWENWIYLNTPDAVKEVLDKHSSVTSGRMPMPVASDLISNGMRFLLMDYTPTWRKLRTIVHKLLTPKASHTFLPSQLFEAKQLVYDILTDNQNQEDFYMHVRRYSSSVVLTSTYGLRVPKWDCEEIREIYGLMKEFSESTAPGAFLADMIPPLGRLPVFLQWWRKRALRYQKRQSSIWMKYWSGLQAQIYQKTAPECFVKQFIETDYQRQDISEMQAAFVAGTMIEAGSETTSAALNSLILYLSADPAVQARAHAELDKVVGTSSSPTFEHEPDLPYIRAMVKEILRIRAVTSIGAPHYTSADIVYKDYFIPKNSVVSLHQYAIHLDPTRYPDPRSYKPERYLDHPLKAGAYVAHPDPYARDHFNFGAGRRVCPGMHLAENSLFITLAKLLWAFKIEPAIGPDGQIQPVDTSDEAYELGSNTLPRPFKARFIPRDAQREQVTRDEWAQARADGFYLGRVKVGVHGMIHGSG</sequence>
<evidence type="ECO:0000256" key="3">
    <source>
        <dbReference type="ARBA" id="ARBA00023002"/>
    </source>
</evidence>
<dbReference type="GeneID" id="27900160"/>
<dbReference type="InterPro" id="IPR036396">
    <property type="entry name" value="Cyt_P450_sf"/>
</dbReference>
<keyword evidence="2 5" id="KW-0479">Metal-binding</keyword>
<dbReference type="Proteomes" id="UP000016931">
    <property type="component" value="Unassembled WGS sequence"/>
</dbReference>
<keyword evidence="3 6" id="KW-0560">Oxidoreductase</keyword>
<dbReference type="GO" id="GO:0020037">
    <property type="term" value="F:heme binding"/>
    <property type="evidence" value="ECO:0007669"/>
    <property type="project" value="InterPro"/>
</dbReference>
<feature type="binding site" description="axial binding residue" evidence="5">
    <location>
        <position position="423"/>
    </location>
    <ligand>
        <name>heme</name>
        <dbReference type="ChEBI" id="CHEBI:30413"/>
    </ligand>
    <ligandPart>
        <name>Fe</name>
        <dbReference type="ChEBI" id="CHEBI:18248"/>
    </ligandPart>
</feature>
<keyword evidence="6" id="KW-0503">Monooxygenase</keyword>
<dbReference type="PANTHER" id="PTHR46300">
    <property type="entry name" value="P450, PUTATIVE (EUROFUNG)-RELATED-RELATED"/>
    <property type="match status" value="1"/>
</dbReference>
<dbReference type="PRINTS" id="PR00463">
    <property type="entry name" value="EP450I"/>
</dbReference>
<dbReference type="OrthoDB" id="1103324at2759"/>
<name>N1QDV6_SPHMS</name>
<dbReference type="Gene3D" id="1.10.630.10">
    <property type="entry name" value="Cytochrome P450"/>
    <property type="match status" value="1"/>
</dbReference>
<keyword evidence="4 5" id="KW-0408">Iron</keyword>
<dbReference type="eggNOG" id="KOG0156">
    <property type="taxonomic scope" value="Eukaryota"/>
</dbReference>
<evidence type="ECO:0000313" key="9">
    <source>
        <dbReference type="Proteomes" id="UP000016931"/>
    </source>
</evidence>
<comment type="similarity">
    <text evidence="1 6">Belongs to the cytochrome P450 family.</text>
</comment>
<keyword evidence="7" id="KW-0472">Membrane</keyword>
<dbReference type="OMA" id="AKWEIFL"/>
<feature type="transmembrane region" description="Helical" evidence="7">
    <location>
        <begin position="12"/>
        <end position="29"/>
    </location>
</feature>
<organism evidence="8 9">
    <name type="scientific">Sphaerulina musiva (strain SO2202)</name>
    <name type="common">Poplar stem canker fungus</name>
    <name type="synonym">Septoria musiva</name>
    <dbReference type="NCBI Taxonomy" id="692275"/>
    <lineage>
        <taxon>Eukaryota</taxon>
        <taxon>Fungi</taxon>
        <taxon>Dikarya</taxon>
        <taxon>Ascomycota</taxon>
        <taxon>Pezizomycotina</taxon>
        <taxon>Dothideomycetes</taxon>
        <taxon>Dothideomycetidae</taxon>
        <taxon>Mycosphaerellales</taxon>
        <taxon>Mycosphaerellaceae</taxon>
        <taxon>Sphaerulina</taxon>
    </lineage>
</organism>
<dbReference type="HOGENOM" id="CLU_001570_2_1_1"/>
<reference evidence="8 9" key="1">
    <citation type="journal article" date="2012" name="PLoS Pathog.">
        <title>Diverse lifestyles and strategies of plant pathogenesis encoded in the genomes of eighteen Dothideomycetes fungi.</title>
        <authorList>
            <person name="Ohm R.A."/>
            <person name="Feau N."/>
            <person name="Henrissat B."/>
            <person name="Schoch C.L."/>
            <person name="Horwitz B.A."/>
            <person name="Barry K.W."/>
            <person name="Condon B.J."/>
            <person name="Copeland A.C."/>
            <person name="Dhillon B."/>
            <person name="Glaser F."/>
            <person name="Hesse C.N."/>
            <person name="Kosti I."/>
            <person name="LaButti K."/>
            <person name="Lindquist E.A."/>
            <person name="Lucas S."/>
            <person name="Salamov A.A."/>
            <person name="Bradshaw R.E."/>
            <person name="Ciuffetti L."/>
            <person name="Hamelin R.C."/>
            <person name="Kema G.H.J."/>
            <person name="Lawrence C."/>
            <person name="Scott J.A."/>
            <person name="Spatafora J.W."/>
            <person name="Turgeon B.G."/>
            <person name="de Wit P.J.G.M."/>
            <person name="Zhong S."/>
            <person name="Goodwin S.B."/>
            <person name="Grigoriev I.V."/>
        </authorList>
    </citation>
    <scope>NUCLEOTIDE SEQUENCE [LARGE SCALE GENOMIC DNA]</scope>
    <source>
        <strain evidence="8 9">SO2202</strain>
    </source>
</reference>
<protein>
    <submittedName>
        <fullName evidence="8">O-methylsterigmatocystin oxidoreductase</fullName>
    </submittedName>
</protein>
<evidence type="ECO:0000256" key="6">
    <source>
        <dbReference type="RuleBase" id="RU000461"/>
    </source>
</evidence>
<dbReference type="STRING" id="692275.N1QDV6"/>
<evidence type="ECO:0000256" key="1">
    <source>
        <dbReference type="ARBA" id="ARBA00010617"/>
    </source>
</evidence>
<accession>N1QDV6</accession>
<evidence type="ECO:0000313" key="8">
    <source>
        <dbReference type="EMBL" id="EMF10371.1"/>
    </source>
</evidence>
<comment type="cofactor">
    <cofactor evidence="5">
        <name>heme</name>
        <dbReference type="ChEBI" id="CHEBI:30413"/>
    </cofactor>
</comment>
<dbReference type="PANTHER" id="PTHR46300:SF11">
    <property type="entry name" value="OXIDOREDUCTASE, PUTATIVE-RELATED"/>
    <property type="match status" value="1"/>
</dbReference>
<keyword evidence="5 6" id="KW-0349">Heme</keyword>
<gene>
    <name evidence="8" type="ORF">SEPMUDRAFT_143070</name>
</gene>
<dbReference type="RefSeq" id="XP_016758492.1">
    <property type="nucleotide sequence ID" value="XM_016903023.1"/>
</dbReference>
<keyword evidence="9" id="KW-1185">Reference proteome</keyword>
<proteinExistence type="inferred from homology"/>
<dbReference type="Pfam" id="PF00067">
    <property type="entry name" value="p450"/>
    <property type="match status" value="1"/>
</dbReference>
<dbReference type="PRINTS" id="PR00385">
    <property type="entry name" value="P450"/>
</dbReference>
<dbReference type="GO" id="GO:0004497">
    <property type="term" value="F:monooxygenase activity"/>
    <property type="evidence" value="ECO:0007669"/>
    <property type="project" value="UniProtKB-KW"/>
</dbReference>
<evidence type="ECO:0000256" key="7">
    <source>
        <dbReference type="SAM" id="Phobius"/>
    </source>
</evidence>
<dbReference type="CDD" id="cd11065">
    <property type="entry name" value="CYP64-like"/>
    <property type="match status" value="1"/>
</dbReference>
<evidence type="ECO:0000256" key="2">
    <source>
        <dbReference type="ARBA" id="ARBA00022723"/>
    </source>
</evidence>
<keyword evidence="7" id="KW-0812">Transmembrane</keyword>
<dbReference type="InterPro" id="IPR050364">
    <property type="entry name" value="Cytochrome_P450_fung"/>
</dbReference>